<evidence type="ECO:0000256" key="5">
    <source>
        <dbReference type="ARBA" id="ARBA00022989"/>
    </source>
</evidence>
<keyword evidence="5 8" id="KW-1133">Transmembrane helix</keyword>
<sequence length="615" mass="66912">MWNIVVAGGIAITLITAVPVFLQLRKHPQGIHILFFTEMWERFSYYGMRVLLLTYMTQHFLFSDTYGQGTYGAYTSLVYLLPLIGGFLADKYIGTRKAIAFGALLLVAGHLTMAIEQPQVQQTLTYQGQAYDFEITGRQDQRATRIMVGGQAYDYGPADGGGIAIEGLPANAALPSTLEAGSYTLAEEGRNPLFVNIFFFAMALIAMGVGFLKPNISTSIGQLYEPGDPRRDAGFTLYYFGINLGAFWAQVLCAGLGATFGWAYGFGAAGIGMAIGYLVFVNKRLLFFIPGPKQLPDHVGAPPEPELIKKPLLGPINREWLIYILGLAGVAGVWVLLQREPWVNTALTWSSVIMLGYFLLYMIRNCSWIESQRIIVALVLVLASTVFFALFELAGSALNQFAERNTALPNDGFFSMTSGQTQSFNGAFILLLAPVFAMMWSWINKHNLDPGDGFKFALALIQVGAGFLVLVWGAQYADESARVPLIFLALLYLLHTTGELFLSPVGLSAMTKLAPAPIVATMMATWFLGSSGAQALAAQISKLTAQETVGGQVLDPHAALATYVQVFNQIGWLSIWIGVGLGVASPLLRYMAHLKVIDARKRSIREGEAGSPVKG</sequence>
<protein>
    <submittedName>
        <fullName evidence="9">Di-/tripeptide transporter</fullName>
    </submittedName>
</protein>
<dbReference type="PANTHER" id="PTHR11654">
    <property type="entry name" value="OLIGOPEPTIDE TRANSPORTER-RELATED"/>
    <property type="match status" value="1"/>
</dbReference>
<dbReference type="SUPFAM" id="SSF103473">
    <property type="entry name" value="MFS general substrate transporter"/>
    <property type="match status" value="1"/>
</dbReference>
<dbReference type="GO" id="GO:0006857">
    <property type="term" value="P:oligopeptide transport"/>
    <property type="evidence" value="ECO:0007669"/>
    <property type="project" value="InterPro"/>
</dbReference>
<feature type="transmembrane region" description="Helical" evidence="8">
    <location>
        <begin position="483"/>
        <end position="502"/>
    </location>
</feature>
<dbReference type="GO" id="GO:1904680">
    <property type="term" value="F:peptide transmembrane transporter activity"/>
    <property type="evidence" value="ECO:0007669"/>
    <property type="project" value="InterPro"/>
</dbReference>
<evidence type="ECO:0000256" key="3">
    <source>
        <dbReference type="ARBA" id="ARBA00022692"/>
    </source>
</evidence>
<feature type="transmembrane region" description="Helical" evidence="8">
    <location>
        <begin position="193"/>
        <end position="212"/>
    </location>
</feature>
<feature type="transmembrane region" description="Helical" evidence="8">
    <location>
        <begin position="343"/>
        <end position="362"/>
    </location>
</feature>
<feature type="transmembrane region" description="Helical" evidence="8">
    <location>
        <begin position="374"/>
        <end position="391"/>
    </location>
</feature>
<dbReference type="PROSITE" id="PS01023">
    <property type="entry name" value="PTR2_2"/>
    <property type="match status" value="1"/>
</dbReference>
<evidence type="ECO:0000256" key="7">
    <source>
        <dbReference type="RuleBase" id="RU003755"/>
    </source>
</evidence>
<evidence type="ECO:0000313" key="10">
    <source>
        <dbReference type="Proteomes" id="UP000431269"/>
    </source>
</evidence>
<organism evidence="9 10">
    <name type="scientific">Terricaulis silvestris</name>
    <dbReference type="NCBI Taxonomy" id="2686094"/>
    <lineage>
        <taxon>Bacteria</taxon>
        <taxon>Pseudomonadati</taxon>
        <taxon>Pseudomonadota</taxon>
        <taxon>Alphaproteobacteria</taxon>
        <taxon>Caulobacterales</taxon>
        <taxon>Caulobacteraceae</taxon>
        <taxon>Terricaulis</taxon>
    </lineage>
</organism>
<feature type="transmembrane region" description="Helical" evidence="8">
    <location>
        <begin position="570"/>
        <end position="592"/>
    </location>
</feature>
<dbReference type="CDD" id="cd17346">
    <property type="entry name" value="MFS_DtpA_like"/>
    <property type="match status" value="1"/>
</dbReference>
<dbReference type="Gene3D" id="1.20.1250.20">
    <property type="entry name" value="MFS general substrate transporter like domains"/>
    <property type="match status" value="2"/>
</dbReference>
<feature type="transmembrane region" description="Helical" evidence="8">
    <location>
        <begin position="6"/>
        <end position="22"/>
    </location>
</feature>
<dbReference type="KEGG" id="tsv:DSM104635_01336"/>
<dbReference type="InterPro" id="IPR005279">
    <property type="entry name" value="Dipep/tripep_permease"/>
</dbReference>
<dbReference type="InterPro" id="IPR018456">
    <property type="entry name" value="PTR2_symporter_CS"/>
</dbReference>
<feature type="transmembrane region" description="Helical" evidence="8">
    <location>
        <begin position="514"/>
        <end position="537"/>
    </location>
</feature>
<keyword evidence="7" id="KW-0813">Transport</keyword>
<dbReference type="EMBL" id="CP047045">
    <property type="protein sequence ID" value="QGZ94517.1"/>
    <property type="molecule type" value="Genomic_DNA"/>
</dbReference>
<feature type="transmembrane region" description="Helical" evidence="8">
    <location>
        <begin position="263"/>
        <end position="281"/>
    </location>
</feature>
<evidence type="ECO:0000256" key="6">
    <source>
        <dbReference type="ARBA" id="ARBA00023136"/>
    </source>
</evidence>
<dbReference type="AlphaFoldDB" id="A0A6I6MP08"/>
<dbReference type="InterPro" id="IPR000109">
    <property type="entry name" value="POT_fam"/>
</dbReference>
<evidence type="ECO:0000256" key="4">
    <source>
        <dbReference type="ARBA" id="ARBA00022856"/>
    </source>
</evidence>
<reference evidence="10" key="1">
    <citation type="submission" date="2019-12" db="EMBL/GenBank/DDBJ databases">
        <title>Complete genome of Terracaulis silvestris 0127_4.</title>
        <authorList>
            <person name="Vieira S."/>
            <person name="Riedel T."/>
            <person name="Sproer C."/>
            <person name="Pascual J."/>
            <person name="Boedeker C."/>
            <person name="Overmann J."/>
        </authorList>
    </citation>
    <scope>NUCLEOTIDE SEQUENCE [LARGE SCALE GENOMIC DNA]</scope>
    <source>
        <strain evidence="10">0127_4</strain>
    </source>
</reference>
<keyword evidence="10" id="KW-1185">Reference proteome</keyword>
<keyword evidence="6 8" id="KW-0472">Membrane</keyword>
<evidence type="ECO:0000313" key="9">
    <source>
        <dbReference type="EMBL" id="QGZ94517.1"/>
    </source>
</evidence>
<gene>
    <name evidence="9" type="primary">dtpT</name>
    <name evidence="9" type="ORF">DSM104635_01336</name>
</gene>
<dbReference type="Proteomes" id="UP000431269">
    <property type="component" value="Chromosome"/>
</dbReference>
<dbReference type="PROSITE" id="PS01022">
    <property type="entry name" value="PTR2_1"/>
    <property type="match status" value="1"/>
</dbReference>
<feature type="transmembrane region" description="Helical" evidence="8">
    <location>
        <begin position="320"/>
        <end position="337"/>
    </location>
</feature>
<name>A0A6I6MP08_9CAUL</name>
<dbReference type="Pfam" id="PF00854">
    <property type="entry name" value="PTR2"/>
    <property type="match status" value="1"/>
</dbReference>
<keyword evidence="3 7" id="KW-0812">Transmembrane</keyword>
<dbReference type="RefSeq" id="WP_158765450.1">
    <property type="nucleotide sequence ID" value="NZ_CP047045.1"/>
</dbReference>
<comment type="subcellular location">
    <subcellularLocation>
        <location evidence="1 7">Membrane</location>
        <topology evidence="1 7">Multi-pass membrane protein</topology>
    </subcellularLocation>
</comment>
<dbReference type="InterPro" id="IPR036259">
    <property type="entry name" value="MFS_trans_sf"/>
</dbReference>
<feature type="transmembrane region" description="Helical" evidence="8">
    <location>
        <begin position="456"/>
        <end position="477"/>
    </location>
</feature>
<evidence type="ECO:0000256" key="8">
    <source>
        <dbReference type="SAM" id="Phobius"/>
    </source>
</evidence>
<dbReference type="NCBIfam" id="TIGR00924">
    <property type="entry name" value="yjdL_sub1_fam"/>
    <property type="match status" value="1"/>
</dbReference>
<keyword evidence="4" id="KW-0653">Protein transport</keyword>
<evidence type="ECO:0000256" key="1">
    <source>
        <dbReference type="ARBA" id="ARBA00004141"/>
    </source>
</evidence>
<comment type="similarity">
    <text evidence="2 7">Belongs to the major facilitator superfamily. Proton-dependent oligopeptide transporter (POT/PTR) (TC 2.A.17) family.</text>
</comment>
<feature type="transmembrane region" description="Helical" evidence="8">
    <location>
        <begin position="424"/>
        <end position="444"/>
    </location>
</feature>
<feature type="transmembrane region" description="Helical" evidence="8">
    <location>
        <begin position="98"/>
        <end position="115"/>
    </location>
</feature>
<feature type="transmembrane region" description="Helical" evidence="8">
    <location>
        <begin position="43"/>
        <end position="62"/>
    </location>
</feature>
<keyword evidence="4" id="KW-0571">Peptide transport</keyword>
<proteinExistence type="inferred from homology"/>
<evidence type="ECO:0000256" key="2">
    <source>
        <dbReference type="ARBA" id="ARBA00005982"/>
    </source>
</evidence>
<feature type="transmembrane region" description="Helical" evidence="8">
    <location>
        <begin position="233"/>
        <end position="257"/>
    </location>
</feature>
<feature type="transmembrane region" description="Helical" evidence="8">
    <location>
        <begin position="68"/>
        <end position="89"/>
    </location>
</feature>
<accession>A0A6I6MP08</accession>
<dbReference type="GO" id="GO:0016020">
    <property type="term" value="C:membrane"/>
    <property type="evidence" value="ECO:0007669"/>
    <property type="project" value="UniProtKB-SubCell"/>
</dbReference>